<evidence type="ECO:0000256" key="1">
    <source>
        <dbReference type="ARBA" id="ARBA00008761"/>
    </source>
</evidence>
<feature type="domain" description="Transposase putative helix-turn-helix" evidence="10">
    <location>
        <begin position="13"/>
        <end position="50"/>
    </location>
</feature>
<dbReference type="NCBIfam" id="NF040570">
    <property type="entry name" value="guided_TnpB"/>
    <property type="match status" value="1"/>
</dbReference>
<dbReference type="GO" id="GO:0006310">
    <property type="term" value="P:DNA recombination"/>
    <property type="evidence" value="ECO:0007669"/>
    <property type="project" value="UniProtKB-KW"/>
</dbReference>
<geneLocation type="plasmid" evidence="11 12">
    <name>unnamed2</name>
</geneLocation>
<dbReference type="Proteomes" id="UP001231316">
    <property type="component" value="Plasmid unnamed2"/>
</dbReference>
<gene>
    <name evidence="11" type="ORF">QFE45_11015</name>
</gene>
<comment type="similarity">
    <text evidence="1">In the C-terminal section; belongs to the transposase 35 family.</text>
</comment>
<keyword evidence="2" id="KW-0815">Transposition</keyword>
<sequence length="418" mass="48755">MKKMSDLAYHYGLKMRIYPSSQQKKIIDLNGNITRTVYNKMVAIDQELYQLKQIRLPIASILLRIEELEKRKNARNMSNHYPYMQDKNIDSLAKANAIQNYQKAWKMFRKVHRTGTPKFHKKGYRLSYQTNAQYSKGAKMDVYSATVKFLDHKHIKLPKIGRLRVAGSHRRIIDKKKDIRIGTVTVSKDSADRYFVSMQLGSDTPFVNKLTRTNSQIGIDLNTENFLTTSEGKVIDNPRYYRMIKGRLAKAQRMLSRRERRAKKEKRSLRNSKNYQKQRRLVAKIHDKIRNQRNNFLNINSTRLINNHDLIVAENLKSKNMLKNHALALSISDVGWRSFLQKLAYKADLYQRTFIVVHPKNTTQTCHDCGFIMGSGDTKKLTLKDREWTCPACQTHHIRDVNAAKNILSKGLKQLEKA</sequence>
<reference evidence="11" key="1">
    <citation type="submission" date="2023-04" db="EMBL/GenBank/DDBJ databases">
        <title>Four porcine-derived lactic acid bacteria strains analyses and their evaluation as potential probiotics based on genomics.</title>
        <authorList>
            <person name="Niu D."/>
        </authorList>
    </citation>
    <scope>NUCLEOTIDE SEQUENCE</scope>
    <source>
        <strain evidence="11">ZSA5</strain>
        <plasmid evidence="11">unnamed2</plasmid>
    </source>
</reference>
<keyword evidence="11" id="KW-0378">Hydrolase</keyword>
<dbReference type="Pfam" id="PF12323">
    <property type="entry name" value="HTH_OrfB_IS605"/>
    <property type="match status" value="1"/>
</dbReference>
<keyword evidence="6" id="KW-0233">DNA recombination</keyword>
<evidence type="ECO:0000313" key="11">
    <source>
        <dbReference type="EMBL" id="WII29789.1"/>
    </source>
</evidence>
<dbReference type="GO" id="GO:0003677">
    <property type="term" value="F:DNA binding"/>
    <property type="evidence" value="ECO:0007669"/>
    <property type="project" value="UniProtKB-KW"/>
</dbReference>
<organism evidence="11 12">
    <name type="scientific">Ligilactobacillus salivarius</name>
    <dbReference type="NCBI Taxonomy" id="1624"/>
    <lineage>
        <taxon>Bacteria</taxon>
        <taxon>Bacillati</taxon>
        <taxon>Bacillota</taxon>
        <taxon>Bacilli</taxon>
        <taxon>Lactobacillales</taxon>
        <taxon>Lactobacillaceae</taxon>
        <taxon>Ligilactobacillus</taxon>
    </lineage>
</organism>
<evidence type="ECO:0000256" key="2">
    <source>
        <dbReference type="ARBA" id="ARBA00022578"/>
    </source>
</evidence>
<dbReference type="GO" id="GO:0032196">
    <property type="term" value="P:transposition"/>
    <property type="evidence" value="ECO:0007669"/>
    <property type="project" value="UniProtKB-KW"/>
</dbReference>
<evidence type="ECO:0000313" key="12">
    <source>
        <dbReference type="Proteomes" id="UP001231316"/>
    </source>
</evidence>
<feature type="domain" description="Probable transposase IS891/IS1136/IS1341" evidence="8">
    <location>
        <begin position="208"/>
        <end position="324"/>
    </location>
</feature>
<evidence type="ECO:0000256" key="5">
    <source>
        <dbReference type="ARBA" id="ARBA00023125"/>
    </source>
</evidence>
<evidence type="ECO:0000259" key="8">
    <source>
        <dbReference type="Pfam" id="PF01385"/>
    </source>
</evidence>
<keyword evidence="3" id="KW-0479">Metal-binding</keyword>
<dbReference type="EMBL" id="CP123973">
    <property type="protein sequence ID" value="WII29789.1"/>
    <property type="molecule type" value="Genomic_DNA"/>
</dbReference>
<feature type="domain" description="Cas12f1-like TNB" evidence="9">
    <location>
        <begin position="336"/>
        <end position="407"/>
    </location>
</feature>
<evidence type="ECO:0000259" key="9">
    <source>
        <dbReference type="Pfam" id="PF07282"/>
    </source>
</evidence>
<dbReference type="Pfam" id="PF07282">
    <property type="entry name" value="Cas12f1-like_TNB"/>
    <property type="match status" value="1"/>
</dbReference>
<name>A0AAX3XBH6_9LACO</name>
<dbReference type="AlphaFoldDB" id="A0AAX3XBH6"/>
<keyword evidence="5" id="KW-0238">DNA-binding</keyword>
<accession>A0AAX3XBH6</accession>
<evidence type="ECO:0000256" key="3">
    <source>
        <dbReference type="ARBA" id="ARBA00022723"/>
    </source>
</evidence>
<evidence type="ECO:0000259" key="10">
    <source>
        <dbReference type="Pfam" id="PF12323"/>
    </source>
</evidence>
<feature type="compositionally biased region" description="Basic residues" evidence="7">
    <location>
        <begin position="258"/>
        <end position="277"/>
    </location>
</feature>
<dbReference type="GO" id="GO:0004519">
    <property type="term" value="F:endonuclease activity"/>
    <property type="evidence" value="ECO:0007669"/>
    <property type="project" value="UniProtKB-KW"/>
</dbReference>
<feature type="region of interest" description="Disordered" evidence="7">
    <location>
        <begin position="255"/>
        <end position="277"/>
    </location>
</feature>
<dbReference type="GO" id="GO:0046872">
    <property type="term" value="F:metal ion binding"/>
    <property type="evidence" value="ECO:0007669"/>
    <property type="project" value="UniProtKB-KW"/>
</dbReference>
<protein>
    <submittedName>
        <fullName evidence="11">RNA-guided endonuclease TnpB family protein</fullName>
    </submittedName>
</protein>
<evidence type="ECO:0000256" key="4">
    <source>
        <dbReference type="ARBA" id="ARBA00022833"/>
    </source>
</evidence>
<keyword evidence="11" id="KW-0540">Nuclease</keyword>
<dbReference type="InterPro" id="IPR001959">
    <property type="entry name" value="Transposase"/>
</dbReference>
<dbReference type="RefSeq" id="WP_284650743.1">
    <property type="nucleotide sequence ID" value="NZ_CP123973.1"/>
</dbReference>
<proteinExistence type="inferred from homology"/>
<keyword evidence="11" id="KW-0614">Plasmid</keyword>
<dbReference type="Pfam" id="PF01385">
    <property type="entry name" value="OrfB_IS605"/>
    <property type="match status" value="1"/>
</dbReference>
<keyword evidence="4" id="KW-0862">Zinc</keyword>
<evidence type="ECO:0000256" key="7">
    <source>
        <dbReference type="SAM" id="MobiDB-lite"/>
    </source>
</evidence>
<keyword evidence="11" id="KW-0255">Endonuclease</keyword>
<evidence type="ECO:0000256" key="6">
    <source>
        <dbReference type="ARBA" id="ARBA00023172"/>
    </source>
</evidence>
<dbReference type="InterPro" id="IPR021027">
    <property type="entry name" value="Transposase_put_HTH"/>
</dbReference>
<dbReference type="InterPro" id="IPR010095">
    <property type="entry name" value="Cas12f1-like_TNB"/>
</dbReference>